<evidence type="ECO:0000256" key="1">
    <source>
        <dbReference type="ARBA" id="ARBA00022741"/>
    </source>
</evidence>
<dbReference type="InterPro" id="IPR050100">
    <property type="entry name" value="TRAFAC_GTPase_members"/>
</dbReference>
<dbReference type="SUPFAM" id="SSF50447">
    <property type="entry name" value="Translation proteins"/>
    <property type="match status" value="1"/>
</dbReference>
<organism evidence="4 5">
    <name type="scientific">Aegilops tauschii subsp. strangulata</name>
    <name type="common">Goatgrass</name>
    <dbReference type="NCBI Taxonomy" id="200361"/>
    <lineage>
        <taxon>Eukaryota</taxon>
        <taxon>Viridiplantae</taxon>
        <taxon>Streptophyta</taxon>
        <taxon>Embryophyta</taxon>
        <taxon>Tracheophyta</taxon>
        <taxon>Spermatophyta</taxon>
        <taxon>Magnoliopsida</taxon>
        <taxon>Liliopsida</taxon>
        <taxon>Poales</taxon>
        <taxon>Poaceae</taxon>
        <taxon>BOP clade</taxon>
        <taxon>Pooideae</taxon>
        <taxon>Triticodae</taxon>
        <taxon>Triticeae</taxon>
        <taxon>Triticinae</taxon>
        <taxon>Aegilops</taxon>
    </lineage>
</organism>
<dbReference type="InterPro" id="IPR009000">
    <property type="entry name" value="Transl_B-barrel_sf"/>
</dbReference>
<evidence type="ECO:0000313" key="5">
    <source>
        <dbReference type="Proteomes" id="UP000015105"/>
    </source>
</evidence>
<dbReference type="EnsemblPlants" id="AET5Gv20416700.26">
    <property type="protein sequence ID" value="AET5Gv20416700.26"/>
    <property type="gene ID" value="AET5Gv20416700"/>
</dbReference>
<accession>A0A453KHL6</accession>
<name>A0A453KHL6_AEGTS</name>
<keyword evidence="5" id="KW-1185">Reference proteome</keyword>
<dbReference type="InterPro" id="IPR054696">
    <property type="entry name" value="GTP-eEF1A_C"/>
</dbReference>
<proteinExistence type="predicted"/>
<reference evidence="4" key="4">
    <citation type="submission" date="2019-03" db="UniProtKB">
        <authorList>
            <consortium name="EnsemblPlants"/>
        </authorList>
    </citation>
    <scope>IDENTIFICATION</scope>
</reference>
<dbReference type="Gramene" id="AET5Gv20416700.26">
    <property type="protein sequence ID" value="AET5Gv20416700.26"/>
    <property type="gene ID" value="AET5Gv20416700"/>
</dbReference>
<keyword evidence="1" id="KW-0547">Nucleotide-binding</keyword>
<evidence type="ECO:0000256" key="2">
    <source>
        <dbReference type="ARBA" id="ARBA00023134"/>
    </source>
</evidence>
<feature type="domain" description="GTP-eEF1A C-terminal" evidence="3">
    <location>
        <begin position="63"/>
        <end position="113"/>
    </location>
</feature>
<dbReference type="Gene3D" id="2.40.30.10">
    <property type="entry name" value="Translation factors"/>
    <property type="match status" value="2"/>
</dbReference>
<reference evidence="5" key="1">
    <citation type="journal article" date="2014" name="Science">
        <title>Ancient hybridizations among the ancestral genomes of bread wheat.</title>
        <authorList>
            <consortium name="International Wheat Genome Sequencing Consortium,"/>
            <person name="Marcussen T."/>
            <person name="Sandve S.R."/>
            <person name="Heier L."/>
            <person name="Spannagl M."/>
            <person name="Pfeifer M."/>
            <person name="Jakobsen K.S."/>
            <person name="Wulff B.B."/>
            <person name="Steuernagel B."/>
            <person name="Mayer K.F."/>
            <person name="Olsen O.A."/>
        </authorList>
    </citation>
    <scope>NUCLEOTIDE SEQUENCE [LARGE SCALE GENOMIC DNA]</scope>
    <source>
        <strain evidence="5">cv. AL8/78</strain>
    </source>
</reference>
<dbReference type="Pfam" id="PF22594">
    <property type="entry name" value="GTP-eEF1A_C"/>
    <property type="match status" value="1"/>
</dbReference>
<evidence type="ECO:0000313" key="4">
    <source>
        <dbReference type="EnsemblPlants" id="AET5Gv20416700.26"/>
    </source>
</evidence>
<dbReference type="GO" id="GO:0005525">
    <property type="term" value="F:GTP binding"/>
    <property type="evidence" value="ECO:0007669"/>
    <property type="project" value="UniProtKB-KW"/>
</dbReference>
<dbReference type="Proteomes" id="UP000015105">
    <property type="component" value="Chromosome 5D"/>
</dbReference>
<sequence>QVLVMPSGELATVKIIERDSSRLSSARAGDNIAIGLQGIDPIHVMSGGVLCHPDYPVSVASSLELKILVLDITVPILPGLQFELHAHHAKVSASLVRIVSLLDQKTGKASARKP</sequence>
<evidence type="ECO:0000259" key="3">
    <source>
        <dbReference type="Pfam" id="PF22594"/>
    </source>
</evidence>
<protein>
    <recommendedName>
        <fullName evidence="3">GTP-eEF1A C-terminal domain-containing protein</fullName>
    </recommendedName>
</protein>
<dbReference type="PANTHER" id="PTHR23115">
    <property type="entry name" value="TRANSLATION FACTOR"/>
    <property type="match status" value="1"/>
</dbReference>
<reference evidence="4" key="5">
    <citation type="journal article" date="2021" name="G3 (Bethesda)">
        <title>Aegilops tauschii genome assembly Aet v5.0 features greater sequence contiguity and improved annotation.</title>
        <authorList>
            <person name="Wang L."/>
            <person name="Zhu T."/>
            <person name="Rodriguez J.C."/>
            <person name="Deal K.R."/>
            <person name="Dubcovsky J."/>
            <person name="McGuire P.E."/>
            <person name="Lux T."/>
            <person name="Spannagl M."/>
            <person name="Mayer K.F.X."/>
            <person name="Baldrich P."/>
            <person name="Meyers B.C."/>
            <person name="Huo N."/>
            <person name="Gu Y.Q."/>
            <person name="Zhou H."/>
            <person name="Devos K.M."/>
            <person name="Bennetzen J.L."/>
            <person name="Unver T."/>
            <person name="Budak H."/>
            <person name="Gulick P.J."/>
            <person name="Galiba G."/>
            <person name="Kalapos B."/>
            <person name="Nelson D.R."/>
            <person name="Li P."/>
            <person name="You F.M."/>
            <person name="Luo M.C."/>
            <person name="Dvorak J."/>
        </authorList>
    </citation>
    <scope>NUCLEOTIDE SEQUENCE [LARGE SCALE GENOMIC DNA]</scope>
    <source>
        <strain evidence="4">cv. AL8/78</strain>
    </source>
</reference>
<keyword evidence="2" id="KW-0342">GTP-binding</keyword>
<reference evidence="5" key="2">
    <citation type="journal article" date="2017" name="Nat. Plants">
        <title>The Aegilops tauschii genome reveals multiple impacts of transposons.</title>
        <authorList>
            <person name="Zhao G."/>
            <person name="Zou C."/>
            <person name="Li K."/>
            <person name="Wang K."/>
            <person name="Li T."/>
            <person name="Gao L."/>
            <person name="Zhang X."/>
            <person name="Wang H."/>
            <person name="Yang Z."/>
            <person name="Liu X."/>
            <person name="Jiang W."/>
            <person name="Mao L."/>
            <person name="Kong X."/>
            <person name="Jiao Y."/>
            <person name="Jia J."/>
        </authorList>
    </citation>
    <scope>NUCLEOTIDE SEQUENCE [LARGE SCALE GENOMIC DNA]</scope>
    <source>
        <strain evidence="5">cv. AL8/78</strain>
    </source>
</reference>
<dbReference type="AlphaFoldDB" id="A0A453KHL6"/>
<reference evidence="4" key="3">
    <citation type="journal article" date="2017" name="Nature">
        <title>Genome sequence of the progenitor of the wheat D genome Aegilops tauschii.</title>
        <authorList>
            <person name="Luo M.C."/>
            <person name="Gu Y.Q."/>
            <person name="Puiu D."/>
            <person name="Wang H."/>
            <person name="Twardziok S.O."/>
            <person name="Deal K.R."/>
            <person name="Huo N."/>
            <person name="Zhu T."/>
            <person name="Wang L."/>
            <person name="Wang Y."/>
            <person name="McGuire P.E."/>
            <person name="Liu S."/>
            <person name="Long H."/>
            <person name="Ramasamy R.K."/>
            <person name="Rodriguez J.C."/>
            <person name="Van S.L."/>
            <person name="Yuan L."/>
            <person name="Wang Z."/>
            <person name="Xia Z."/>
            <person name="Xiao L."/>
            <person name="Anderson O.D."/>
            <person name="Ouyang S."/>
            <person name="Liang Y."/>
            <person name="Zimin A.V."/>
            <person name="Pertea G."/>
            <person name="Qi P."/>
            <person name="Bennetzen J.L."/>
            <person name="Dai X."/>
            <person name="Dawson M.W."/>
            <person name="Muller H.G."/>
            <person name="Kugler K."/>
            <person name="Rivarola-Duarte L."/>
            <person name="Spannagl M."/>
            <person name="Mayer K.F.X."/>
            <person name="Lu F.H."/>
            <person name="Bevan M.W."/>
            <person name="Leroy P."/>
            <person name="Li P."/>
            <person name="You F.M."/>
            <person name="Sun Q."/>
            <person name="Liu Z."/>
            <person name="Lyons E."/>
            <person name="Wicker T."/>
            <person name="Salzberg S.L."/>
            <person name="Devos K.M."/>
            <person name="Dvorak J."/>
        </authorList>
    </citation>
    <scope>NUCLEOTIDE SEQUENCE [LARGE SCALE GENOMIC DNA]</scope>
    <source>
        <strain evidence="4">cv. AL8/78</strain>
    </source>
</reference>